<dbReference type="KEGG" id="mmed:Mame_00004"/>
<dbReference type="RefSeq" id="WP_018063562.1">
    <property type="nucleotide sequence ID" value="NZ_AQWH01000003.1"/>
</dbReference>
<feature type="signal peptide" evidence="1">
    <location>
        <begin position="1"/>
        <end position="20"/>
    </location>
</feature>
<proteinExistence type="predicted"/>
<dbReference type="STRING" id="1122214.Mame_00004"/>
<name>A0A1U9YVD9_9HYPH</name>
<keyword evidence="1" id="KW-0732">Signal</keyword>
<reference evidence="2 3" key="1">
    <citation type="submission" date="2017-03" db="EMBL/GenBank/DDBJ databases">
        <title>Foreign affairs: Plasmid Transfer between Roseobacters and Rhizobia.</title>
        <authorList>
            <person name="Bartling P."/>
            <person name="Bunk B."/>
            <person name="Overmann J."/>
            <person name="Brinkmann H."/>
            <person name="Petersen J."/>
        </authorList>
    </citation>
    <scope>NUCLEOTIDE SEQUENCE [LARGE SCALE GENOMIC DNA]</scope>
    <source>
        <strain evidence="2 3">MACL11</strain>
    </source>
</reference>
<dbReference type="OrthoDB" id="7914887at2"/>
<evidence type="ECO:0000256" key="1">
    <source>
        <dbReference type="SAM" id="SignalP"/>
    </source>
</evidence>
<dbReference type="EMBL" id="CP020330">
    <property type="protein sequence ID" value="AQZ49389.1"/>
    <property type="molecule type" value="Genomic_DNA"/>
</dbReference>
<keyword evidence="3" id="KW-1185">Reference proteome</keyword>
<accession>A0A1U9YVD9</accession>
<evidence type="ECO:0000313" key="2">
    <source>
        <dbReference type="EMBL" id="AQZ49389.1"/>
    </source>
</evidence>
<organism evidence="2 3">
    <name type="scientific">Martelella mediterranea DSM 17316</name>
    <dbReference type="NCBI Taxonomy" id="1122214"/>
    <lineage>
        <taxon>Bacteria</taxon>
        <taxon>Pseudomonadati</taxon>
        <taxon>Pseudomonadota</taxon>
        <taxon>Alphaproteobacteria</taxon>
        <taxon>Hyphomicrobiales</taxon>
        <taxon>Aurantimonadaceae</taxon>
        <taxon>Martelella</taxon>
    </lineage>
</organism>
<feature type="chain" id="PRO_5010726488" evidence="1">
    <location>
        <begin position="21"/>
        <end position="258"/>
    </location>
</feature>
<evidence type="ECO:0000313" key="3">
    <source>
        <dbReference type="Proteomes" id="UP000191135"/>
    </source>
</evidence>
<gene>
    <name evidence="2" type="ORF">Mame_00004</name>
</gene>
<dbReference type="Proteomes" id="UP000191135">
    <property type="component" value="Chromosome"/>
</dbReference>
<protein>
    <submittedName>
        <fullName evidence="2">Uncharacterized protein</fullName>
    </submittedName>
</protein>
<sequence precursor="true">MRSLSAACLFLLAAFLPAQAAETWSFADHPHPDFTDEYSAEEDAIFSDLEAVGSGFRNCAARITFEYLIYNRRYPEFAFTHDFNEGLELWKRHVLETNRAASSFCIVIEVTEELRELYSYEFATPTEGLFCGKPGRQPRNSAEDRIMALLDRLVSYAATGNSFALPALSEVEDWSDIRLNPDIRYYVEARHERRYGNEPAPILRDTVIVLQGEERLAFVEDAMARNDLADVIATSPDCSAFTPEARAAKREAARGDPI</sequence>
<dbReference type="AlphaFoldDB" id="A0A1U9YVD9"/>